<dbReference type="GO" id="GO:0005762">
    <property type="term" value="C:mitochondrial large ribosomal subunit"/>
    <property type="evidence" value="ECO:0007669"/>
    <property type="project" value="InterPro"/>
</dbReference>
<keyword evidence="1" id="KW-0472">Membrane</keyword>
<dbReference type="PANTHER" id="PTHR34095:SF1">
    <property type="entry name" value="LARGE RIBOSOMAL SUBUNIT PROTEIN ML55"/>
    <property type="match status" value="1"/>
</dbReference>
<dbReference type="STRING" id="103827.A0A0N5CW25"/>
<feature type="transmembrane region" description="Helical" evidence="1">
    <location>
        <begin position="26"/>
        <end position="51"/>
    </location>
</feature>
<evidence type="ECO:0000313" key="3">
    <source>
        <dbReference type="Proteomes" id="UP000276776"/>
    </source>
</evidence>
<evidence type="ECO:0000313" key="4">
    <source>
        <dbReference type="WBParaSite" id="TCLT_0000453501-mRNA-1"/>
    </source>
</evidence>
<accession>A0A0N5CW25</accession>
<dbReference type="Gene3D" id="6.20.130.20">
    <property type="entry name" value="Mitochondrial ribosomal protein L55"/>
    <property type="match status" value="1"/>
</dbReference>
<dbReference type="Proteomes" id="UP000276776">
    <property type="component" value="Unassembled WGS sequence"/>
</dbReference>
<dbReference type="Pfam" id="PF09776">
    <property type="entry name" value="Mitoc_L55"/>
    <property type="match status" value="1"/>
</dbReference>
<organism evidence="4">
    <name type="scientific">Thelazia callipaeda</name>
    <name type="common">Oriental eyeworm</name>
    <name type="synonym">Parasitic nematode</name>
    <dbReference type="NCBI Taxonomy" id="103827"/>
    <lineage>
        <taxon>Eukaryota</taxon>
        <taxon>Metazoa</taxon>
        <taxon>Ecdysozoa</taxon>
        <taxon>Nematoda</taxon>
        <taxon>Chromadorea</taxon>
        <taxon>Rhabditida</taxon>
        <taxon>Spirurina</taxon>
        <taxon>Spiruromorpha</taxon>
        <taxon>Thelazioidea</taxon>
        <taxon>Thelaziidae</taxon>
        <taxon>Thelazia</taxon>
    </lineage>
</organism>
<dbReference type="AlphaFoldDB" id="A0A0N5CW25"/>
<dbReference type="GO" id="GO:0003735">
    <property type="term" value="F:structural constituent of ribosome"/>
    <property type="evidence" value="ECO:0007669"/>
    <property type="project" value="InterPro"/>
</dbReference>
<dbReference type="WBParaSite" id="TCLT_0000453501-mRNA-1">
    <property type="protein sequence ID" value="TCLT_0000453501-mRNA-1"/>
    <property type="gene ID" value="TCLT_0000453501"/>
</dbReference>
<keyword evidence="1" id="KW-1133">Transmembrane helix</keyword>
<dbReference type="InterPro" id="IPR044884">
    <property type="entry name" value="Ribosomal_mL55_sf"/>
</dbReference>
<dbReference type="InterPro" id="IPR018615">
    <property type="entry name" value="Ribosomal_mL55"/>
</dbReference>
<reference evidence="4" key="1">
    <citation type="submission" date="2017-02" db="UniProtKB">
        <authorList>
            <consortium name="WormBaseParasite"/>
        </authorList>
    </citation>
    <scope>IDENTIFICATION</scope>
</reference>
<evidence type="ECO:0000256" key="1">
    <source>
        <dbReference type="SAM" id="Phobius"/>
    </source>
</evidence>
<dbReference type="OrthoDB" id="9986315at2759"/>
<protein>
    <submittedName>
        <fullName evidence="4">39S ribosomal protein L55, mitochondrial</fullName>
    </submittedName>
</protein>
<dbReference type="PANTHER" id="PTHR34095">
    <property type="entry name" value="39S RIBOSOMAL PROTEIN L55, MITOCHONDRIAL"/>
    <property type="match status" value="1"/>
</dbReference>
<gene>
    <name evidence="2" type="ORF">TCLT_LOCUS4524</name>
</gene>
<dbReference type="EMBL" id="UYYF01004291">
    <property type="protein sequence ID" value="VDN01646.1"/>
    <property type="molecule type" value="Genomic_DNA"/>
</dbReference>
<evidence type="ECO:0000313" key="2">
    <source>
        <dbReference type="EMBL" id="VDN01646.1"/>
    </source>
</evidence>
<proteinExistence type="predicted"/>
<name>A0A0N5CW25_THECL</name>
<sequence>MHNSAACDFYTGGKVRTTLNIKKKQLGLFGLFFVLLVLALDRIAAFCGLYLSRAQICCTHRSRFVLVESISIVQGDAFERLLENYRLHMLQILGRISRTRATFPLLSISITSCQPERYNAHRVGISRIKRNKYVRQYYVTLLQPDGSTIKMRASEPLDLIQMPFNLDMLTDDERRKLEIKRHKAKKVTKKQEVVKFNADEYVDLWRKSSK</sequence>
<keyword evidence="1" id="KW-0812">Transmembrane</keyword>
<keyword evidence="3" id="KW-1185">Reference proteome</keyword>
<dbReference type="GO" id="GO:0006412">
    <property type="term" value="P:translation"/>
    <property type="evidence" value="ECO:0007669"/>
    <property type="project" value="TreeGrafter"/>
</dbReference>
<reference evidence="2 3" key="2">
    <citation type="submission" date="2018-11" db="EMBL/GenBank/DDBJ databases">
        <authorList>
            <consortium name="Pathogen Informatics"/>
        </authorList>
    </citation>
    <scope>NUCLEOTIDE SEQUENCE [LARGE SCALE GENOMIC DNA]</scope>
</reference>